<organism evidence="1 2">
    <name type="scientific">Coptis chinensis</name>
    <dbReference type="NCBI Taxonomy" id="261450"/>
    <lineage>
        <taxon>Eukaryota</taxon>
        <taxon>Viridiplantae</taxon>
        <taxon>Streptophyta</taxon>
        <taxon>Embryophyta</taxon>
        <taxon>Tracheophyta</taxon>
        <taxon>Spermatophyta</taxon>
        <taxon>Magnoliopsida</taxon>
        <taxon>Ranunculales</taxon>
        <taxon>Ranunculaceae</taxon>
        <taxon>Coptidoideae</taxon>
        <taxon>Coptis</taxon>
    </lineage>
</organism>
<keyword evidence="2" id="KW-1185">Reference proteome</keyword>
<name>A0A835I5T5_9MAGN</name>
<dbReference type="Gene3D" id="3.50.7.10">
    <property type="entry name" value="GroEL"/>
    <property type="match status" value="1"/>
</dbReference>
<proteinExistence type="predicted"/>
<dbReference type="InterPro" id="IPR027409">
    <property type="entry name" value="GroEL-like_apical_dom_sf"/>
</dbReference>
<dbReference type="Proteomes" id="UP000631114">
    <property type="component" value="Unassembled WGS sequence"/>
</dbReference>
<comment type="caution">
    <text evidence="1">The sequence shown here is derived from an EMBL/GenBank/DDBJ whole genome shotgun (WGS) entry which is preliminary data.</text>
</comment>
<sequence length="91" mass="10582">MLKMEEVHREHLCSILKFKPDLVIIEKGLSDPACHFLKQSRLVVKRTEELRESDIGSRAGLFEVRKIGDEFFAFIVECKDQKACNRSFKRG</sequence>
<dbReference type="EMBL" id="JADFTS010000003">
    <property type="protein sequence ID" value="KAF9613085.1"/>
    <property type="molecule type" value="Genomic_DNA"/>
</dbReference>
<gene>
    <name evidence="1" type="ORF">IFM89_005533</name>
</gene>
<evidence type="ECO:0000313" key="1">
    <source>
        <dbReference type="EMBL" id="KAF9613085.1"/>
    </source>
</evidence>
<reference evidence="1 2" key="1">
    <citation type="submission" date="2020-10" db="EMBL/GenBank/DDBJ databases">
        <title>The Coptis chinensis genome and diversification of protoberbering-type alkaloids.</title>
        <authorList>
            <person name="Wang B."/>
            <person name="Shu S."/>
            <person name="Song C."/>
            <person name="Liu Y."/>
        </authorList>
    </citation>
    <scope>NUCLEOTIDE SEQUENCE [LARGE SCALE GENOMIC DNA]</scope>
    <source>
        <strain evidence="1">HL-2020</strain>
        <tissue evidence="1">Leaf</tissue>
    </source>
</reference>
<accession>A0A835I5T5</accession>
<dbReference type="OrthoDB" id="10248520at2759"/>
<dbReference type="SUPFAM" id="SSF52029">
    <property type="entry name" value="GroEL apical domain-like"/>
    <property type="match status" value="1"/>
</dbReference>
<evidence type="ECO:0000313" key="2">
    <source>
        <dbReference type="Proteomes" id="UP000631114"/>
    </source>
</evidence>
<dbReference type="AlphaFoldDB" id="A0A835I5T5"/>
<protein>
    <submittedName>
        <fullName evidence="1">Uncharacterized protein</fullName>
    </submittedName>
</protein>